<organism evidence="2 3">
    <name type="scientific">Litchfieldella rifensis</name>
    <dbReference type="NCBI Taxonomy" id="762643"/>
    <lineage>
        <taxon>Bacteria</taxon>
        <taxon>Pseudomonadati</taxon>
        <taxon>Pseudomonadota</taxon>
        <taxon>Gammaproteobacteria</taxon>
        <taxon>Oceanospirillales</taxon>
        <taxon>Halomonadaceae</taxon>
        <taxon>Litchfieldella</taxon>
    </lineage>
</organism>
<gene>
    <name evidence="2" type="ORF">ACFOEV_10545</name>
</gene>
<evidence type="ECO:0000256" key="1">
    <source>
        <dbReference type="SAM" id="Phobius"/>
    </source>
</evidence>
<keyword evidence="1" id="KW-0812">Transmembrane</keyword>
<accession>A0ABV7LP98</accession>
<keyword evidence="1" id="KW-1133">Transmembrane helix</keyword>
<proteinExistence type="predicted"/>
<feature type="transmembrane region" description="Helical" evidence="1">
    <location>
        <begin position="218"/>
        <end position="238"/>
    </location>
</feature>
<evidence type="ECO:0000313" key="2">
    <source>
        <dbReference type="EMBL" id="MFC3284045.1"/>
    </source>
</evidence>
<dbReference type="Proteomes" id="UP001595579">
    <property type="component" value="Unassembled WGS sequence"/>
</dbReference>
<dbReference type="EMBL" id="JBHRUG010000019">
    <property type="protein sequence ID" value="MFC3284045.1"/>
    <property type="molecule type" value="Genomic_DNA"/>
</dbReference>
<name>A0ABV7LP98_9GAMM</name>
<reference evidence="3" key="1">
    <citation type="journal article" date="2019" name="Int. J. Syst. Evol. Microbiol.">
        <title>The Global Catalogue of Microorganisms (GCM) 10K type strain sequencing project: providing services to taxonomists for standard genome sequencing and annotation.</title>
        <authorList>
            <consortium name="The Broad Institute Genomics Platform"/>
            <consortium name="The Broad Institute Genome Sequencing Center for Infectious Disease"/>
            <person name="Wu L."/>
            <person name="Ma J."/>
        </authorList>
    </citation>
    <scope>NUCLEOTIDE SEQUENCE [LARGE SCALE GENOMIC DNA]</scope>
    <source>
        <strain evidence="3">CECT 7698</strain>
    </source>
</reference>
<keyword evidence="1" id="KW-0472">Membrane</keyword>
<evidence type="ECO:0000313" key="3">
    <source>
        <dbReference type="Proteomes" id="UP001595579"/>
    </source>
</evidence>
<keyword evidence="3" id="KW-1185">Reference proteome</keyword>
<protein>
    <submittedName>
        <fullName evidence="2">Uncharacterized protein</fullName>
    </submittedName>
</protein>
<feature type="transmembrane region" description="Helical" evidence="1">
    <location>
        <begin position="27"/>
        <end position="49"/>
    </location>
</feature>
<sequence length="241" mass="26704">MESMGILDLPAPLFAAVDHVMAMGLPAVLRLVIWAAIGGAVTLGLYRLLSPQEKIGRAKREARSARQRLNAFDGELADAGPLIRAQFVAAFRHLGLVLPSTLVSILPLLALLVWLDTSYGHDYPAAGDTPVVMASPGHLDAEWVADDQQPRVKVREHDIEVVEIALSAPVPVIEKRHWWNWLIANPLGYLPGDSGIERVEISLPERSYLPIGPSWMRSWIAVFFPVMLIVSLVIYRWARIE</sequence>
<comment type="caution">
    <text evidence="2">The sequence shown here is derived from an EMBL/GenBank/DDBJ whole genome shotgun (WGS) entry which is preliminary data.</text>
</comment>
<dbReference type="RefSeq" id="WP_386773625.1">
    <property type="nucleotide sequence ID" value="NZ_JBHRUG010000019.1"/>
</dbReference>
<feature type="transmembrane region" description="Helical" evidence="1">
    <location>
        <begin position="94"/>
        <end position="115"/>
    </location>
</feature>